<evidence type="ECO:0000313" key="3">
    <source>
        <dbReference type="Proteomes" id="UP000584374"/>
    </source>
</evidence>
<reference evidence="2 3" key="1">
    <citation type="submission" date="2020-08" db="EMBL/GenBank/DDBJ databases">
        <title>Sequencing the genomes of 1000 actinobacteria strains.</title>
        <authorList>
            <person name="Klenk H.-P."/>
        </authorList>
    </citation>
    <scope>NUCLEOTIDE SEQUENCE [LARGE SCALE GENOMIC DNA]</scope>
    <source>
        <strain evidence="2 3">DSM 45584</strain>
    </source>
</reference>
<sequence length="113" mass="11841">MGERLVSACGSGSASQGPTAQQVVEQFQRDGLSVPNPRDDTAQNCASLGCVQLVATDTVSVVSFADESAASTFARKLGDNAHQAGAIVLRYDAAETPEDVRLKFQSSLARMAH</sequence>
<dbReference type="AlphaFoldDB" id="A0A840QJW1"/>
<accession>A0A840QJW1</accession>
<name>A0A840QJW1_9PSEU</name>
<evidence type="ECO:0000256" key="1">
    <source>
        <dbReference type="SAM" id="MobiDB-lite"/>
    </source>
</evidence>
<gene>
    <name evidence="2" type="ORF">BJ970_006984</name>
</gene>
<protein>
    <submittedName>
        <fullName evidence="2">Uncharacterized protein</fullName>
    </submittedName>
</protein>
<evidence type="ECO:0000313" key="2">
    <source>
        <dbReference type="EMBL" id="MBB5159385.1"/>
    </source>
</evidence>
<dbReference type="RefSeq" id="WP_184731749.1">
    <property type="nucleotide sequence ID" value="NZ_JACHIW010000002.1"/>
</dbReference>
<dbReference type="Proteomes" id="UP000584374">
    <property type="component" value="Unassembled WGS sequence"/>
</dbReference>
<proteinExistence type="predicted"/>
<feature type="compositionally biased region" description="Polar residues" evidence="1">
    <location>
        <begin position="10"/>
        <end position="20"/>
    </location>
</feature>
<keyword evidence="3" id="KW-1185">Reference proteome</keyword>
<dbReference type="EMBL" id="JACHIW010000002">
    <property type="protein sequence ID" value="MBB5159385.1"/>
    <property type="molecule type" value="Genomic_DNA"/>
</dbReference>
<feature type="region of interest" description="Disordered" evidence="1">
    <location>
        <begin position="1"/>
        <end position="20"/>
    </location>
</feature>
<organism evidence="2 3">
    <name type="scientific">Saccharopolyspora phatthalungensis</name>
    <dbReference type="NCBI Taxonomy" id="664693"/>
    <lineage>
        <taxon>Bacteria</taxon>
        <taxon>Bacillati</taxon>
        <taxon>Actinomycetota</taxon>
        <taxon>Actinomycetes</taxon>
        <taxon>Pseudonocardiales</taxon>
        <taxon>Pseudonocardiaceae</taxon>
        <taxon>Saccharopolyspora</taxon>
    </lineage>
</organism>
<comment type="caution">
    <text evidence="2">The sequence shown here is derived from an EMBL/GenBank/DDBJ whole genome shotgun (WGS) entry which is preliminary data.</text>
</comment>